<name>A0A4D7QQP3_9HYPH</name>
<evidence type="ECO:0000313" key="10">
    <source>
        <dbReference type="EMBL" id="QCK86432.1"/>
    </source>
</evidence>
<feature type="transmembrane region" description="Helical" evidence="7">
    <location>
        <begin position="105"/>
        <end position="128"/>
    </location>
</feature>
<dbReference type="PANTHER" id="PTHR22726:SF1">
    <property type="entry name" value="METALLOENDOPEPTIDASE OMA1, MITOCHONDRIAL"/>
    <property type="match status" value="1"/>
</dbReference>
<keyword evidence="5 6" id="KW-0482">Metalloprotease</keyword>
<comment type="similarity">
    <text evidence="6">Belongs to the peptidase M48 family.</text>
</comment>
<dbReference type="EMBL" id="CP039865">
    <property type="protein sequence ID" value="QCK86432.1"/>
    <property type="molecule type" value="Genomic_DNA"/>
</dbReference>
<keyword evidence="2" id="KW-0479">Metal-binding</keyword>
<keyword evidence="3 6" id="KW-0378">Hydrolase</keyword>
<dbReference type="RefSeq" id="WP_137099763.1">
    <property type="nucleotide sequence ID" value="NZ_CP039865.1"/>
</dbReference>
<dbReference type="Pfam" id="PF01435">
    <property type="entry name" value="Peptidase_M48"/>
    <property type="match status" value="1"/>
</dbReference>
<evidence type="ECO:0000256" key="4">
    <source>
        <dbReference type="ARBA" id="ARBA00022833"/>
    </source>
</evidence>
<keyword evidence="11" id="KW-1185">Reference proteome</keyword>
<dbReference type="Gene3D" id="3.30.2010.10">
    <property type="entry name" value="Metalloproteases ('zincins'), catalytic domain"/>
    <property type="match status" value="1"/>
</dbReference>
<evidence type="ECO:0000256" key="6">
    <source>
        <dbReference type="RuleBase" id="RU003983"/>
    </source>
</evidence>
<evidence type="ECO:0000256" key="1">
    <source>
        <dbReference type="ARBA" id="ARBA00022670"/>
    </source>
</evidence>
<gene>
    <name evidence="10" type="ORF">E8L99_12040</name>
</gene>
<comment type="cofactor">
    <cofactor evidence="6">
        <name>Zn(2+)</name>
        <dbReference type="ChEBI" id="CHEBI:29105"/>
    </cofactor>
    <text evidence="6">Binds 1 zinc ion per subunit.</text>
</comment>
<dbReference type="InterPro" id="IPR055518">
    <property type="entry name" value="DUF7092"/>
</dbReference>
<proteinExistence type="inferred from homology"/>
<evidence type="ECO:0000256" key="7">
    <source>
        <dbReference type="SAM" id="Phobius"/>
    </source>
</evidence>
<dbReference type="KEGG" id="paqt:E8L99_12040"/>
<dbReference type="GO" id="GO:0004222">
    <property type="term" value="F:metalloendopeptidase activity"/>
    <property type="evidence" value="ECO:0007669"/>
    <property type="project" value="InterPro"/>
</dbReference>
<dbReference type="GO" id="GO:0046872">
    <property type="term" value="F:metal ion binding"/>
    <property type="evidence" value="ECO:0007669"/>
    <property type="project" value="UniProtKB-KW"/>
</dbReference>
<dbReference type="Pfam" id="PF23368">
    <property type="entry name" value="DUF7092"/>
    <property type="match status" value="1"/>
</dbReference>
<dbReference type="Proteomes" id="UP000298588">
    <property type="component" value="Chromosome"/>
</dbReference>
<organism evidence="10 11">
    <name type="scientific">Phreatobacter aquaticus</name>
    <dbReference type="NCBI Taxonomy" id="2570229"/>
    <lineage>
        <taxon>Bacteria</taxon>
        <taxon>Pseudomonadati</taxon>
        <taxon>Pseudomonadota</taxon>
        <taxon>Alphaproteobacteria</taxon>
        <taxon>Hyphomicrobiales</taxon>
        <taxon>Phreatobacteraceae</taxon>
        <taxon>Phreatobacter</taxon>
    </lineage>
</organism>
<dbReference type="PANTHER" id="PTHR22726">
    <property type="entry name" value="METALLOENDOPEPTIDASE OMA1"/>
    <property type="match status" value="1"/>
</dbReference>
<evidence type="ECO:0000256" key="5">
    <source>
        <dbReference type="ARBA" id="ARBA00023049"/>
    </source>
</evidence>
<keyword evidence="7" id="KW-0812">Transmembrane</keyword>
<dbReference type="GO" id="GO:0016020">
    <property type="term" value="C:membrane"/>
    <property type="evidence" value="ECO:0007669"/>
    <property type="project" value="TreeGrafter"/>
</dbReference>
<dbReference type="AlphaFoldDB" id="A0A4D7QQP3"/>
<evidence type="ECO:0000256" key="2">
    <source>
        <dbReference type="ARBA" id="ARBA00022723"/>
    </source>
</evidence>
<feature type="domain" description="DUF7092" evidence="9">
    <location>
        <begin position="4"/>
        <end position="87"/>
    </location>
</feature>
<evidence type="ECO:0000259" key="9">
    <source>
        <dbReference type="Pfam" id="PF23368"/>
    </source>
</evidence>
<reference evidence="10 11" key="1">
    <citation type="submission" date="2019-04" db="EMBL/GenBank/DDBJ databases">
        <title>Phreatobacter aquaticus sp. nov.</title>
        <authorList>
            <person name="Choi A."/>
            <person name="Baek K."/>
        </authorList>
    </citation>
    <scope>NUCLEOTIDE SEQUENCE [LARGE SCALE GENOMIC DNA]</scope>
    <source>
        <strain evidence="10 11">NMCR1094</strain>
    </source>
</reference>
<evidence type="ECO:0000256" key="3">
    <source>
        <dbReference type="ARBA" id="ARBA00022801"/>
    </source>
</evidence>
<keyword evidence="1 6" id="KW-0645">Protease</keyword>
<sequence>MPSVPATYYDGLTSTRQTAEVSLHPEGLALFGLDGRMITTWPYPKIRRIEGFSGTGLAITRLPEPGSTAEPRLEIADPAFASQLAARAPLTLTHGLAARRERWTVVGWAIAAVVSLLGLAFIGLPAIAGRLAPLVPSSAEVRLGATMDPQIRQMFGGSRGLKTCTNPEGVAVLAELVGRFERAGGLHLPLKVVVVDHRLVNAFALPGGYIYIFNGLLQKARSADELAGVLAHETGHVKLRHGLRSVIQAGGLGFLLGTVFGDFAGGTAIVYASRSLMQSAFSRDAEREADHFAVDLMLKAGGDPMGLARFFMGFGVPDPGGLAWISSHPANAEREQAIRDAVAQRTAVAAALTPQQWTALRSICQKTE</sequence>
<keyword evidence="4 6" id="KW-0862">Zinc</keyword>
<dbReference type="InterPro" id="IPR001915">
    <property type="entry name" value="Peptidase_M48"/>
</dbReference>
<feature type="domain" description="Peptidase M48" evidence="8">
    <location>
        <begin position="182"/>
        <end position="340"/>
    </location>
</feature>
<dbReference type="OrthoDB" id="9810445at2"/>
<evidence type="ECO:0000259" key="8">
    <source>
        <dbReference type="Pfam" id="PF01435"/>
    </source>
</evidence>
<keyword evidence="7" id="KW-0472">Membrane</keyword>
<accession>A0A4D7QQP3</accession>
<keyword evidence="7" id="KW-1133">Transmembrane helix</keyword>
<evidence type="ECO:0000313" key="11">
    <source>
        <dbReference type="Proteomes" id="UP000298588"/>
    </source>
</evidence>
<dbReference type="InterPro" id="IPR051156">
    <property type="entry name" value="Mito/Outer_Membr_Metalloprot"/>
</dbReference>
<dbReference type="GO" id="GO:0051603">
    <property type="term" value="P:proteolysis involved in protein catabolic process"/>
    <property type="evidence" value="ECO:0007669"/>
    <property type="project" value="TreeGrafter"/>
</dbReference>
<dbReference type="CDD" id="cd07332">
    <property type="entry name" value="M48C_Oma1_like"/>
    <property type="match status" value="1"/>
</dbReference>
<protein>
    <submittedName>
        <fullName evidence="10">M48 family metallopeptidase</fullName>
    </submittedName>
</protein>